<dbReference type="AlphaFoldDB" id="A0ABD5RU70"/>
<accession>A0ABD5RU70</accession>
<name>A0ABD5RU70_9EURY</name>
<comment type="caution">
    <text evidence="2">The sequence shown here is derived from an EMBL/GenBank/DDBJ whole genome shotgun (WGS) entry which is preliminary data.</text>
</comment>
<dbReference type="PANTHER" id="PTHR11461:SF211">
    <property type="entry name" value="GH10112P-RELATED"/>
    <property type="match status" value="1"/>
</dbReference>
<keyword evidence="3" id="KW-1185">Reference proteome</keyword>
<organism evidence="2 3">
    <name type="scientific">Halobium palmae</name>
    <dbReference type="NCBI Taxonomy" id="1776492"/>
    <lineage>
        <taxon>Archaea</taxon>
        <taxon>Methanobacteriati</taxon>
        <taxon>Methanobacteriota</taxon>
        <taxon>Stenosarchaea group</taxon>
        <taxon>Halobacteria</taxon>
        <taxon>Halobacteriales</taxon>
        <taxon>Haloferacaceae</taxon>
        <taxon>Halobium</taxon>
    </lineage>
</organism>
<protein>
    <submittedName>
        <fullName evidence="2">Serpin family protein</fullName>
    </submittedName>
</protein>
<dbReference type="EMBL" id="JBHSWU010000001">
    <property type="protein sequence ID" value="MFC6722825.1"/>
    <property type="molecule type" value="Genomic_DNA"/>
</dbReference>
<dbReference type="InterPro" id="IPR036186">
    <property type="entry name" value="Serpin_sf"/>
</dbReference>
<dbReference type="InterPro" id="IPR023796">
    <property type="entry name" value="Serpin_dom"/>
</dbReference>
<dbReference type="InterPro" id="IPR042178">
    <property type="entry name" value="Serpin_sf_1"/>
</dbReference>
<dbReference type="PANTHER" id="PTHR11461">
    <property type="entry name" value="SERINE PROTEASE INHIBITOR, SERPIN"/>
    <property type="match status" value="1"/>
</dbReference>
<dbReference type="InterPro" id="IPR000215">
    <property type="entry name" value="Serpin_fam"/>
</dbReference>
<evidence type="ECO:0000313" key="2">
    <source>
        <dbReference type="EMBL" id="MFC6722825.1"/>
    </source>
</evidence>
<dbReference type="SUPFAM" id="SSF56574">
    <property type="entry name" value="Serpins"/>
    <property type="match status" value="1"/>
</dbReference>
<reference evidence="2 3" key="1">
    <citation type="journal article" date="2019" name="Int. J. Syst. Evol. Microbiol.">
        <title>The Global Catalogue of Microorganisms (GCM) 10K type strain sequencing project: providing services to taxonomists for standard genome sequencing and annotation.</title>
        <authorList>
            <consortium name="The Broad Institute Genomics Platform"/>
            <consortium name="The Broad Institute Genome Sequencing Center for Infectious Disease"/>
            <person name="Wu L."/>
            <person name="Ma J."/>
        </authorList>
    </citation>
    <scope>NUCLEOTIDE SEQUENCE [LARGE SCALE GENOMIC DNA]</scope>
    <source>
        <strain evidence="2 3">NBRC 111368</strain>
    </source>
</reference>
<evidence type="ECO:0000313" key="3">
    <source>
        <dbReference type="Proteomes" id="UP001596328"/>
    </source>
</evidence>
<proteinExistence type="predicted"/>
<feature type="domain" description="Serpin" evidence="1">
    <location>
        <begin position="12"/>
        <end position="167"/>
    </location>
</feature>
<dbReference type="Proteomes" id="UP001596328">
    <property type="component" value="Unassembled WGS sequence"/>
</dbReference>
<evidence type="ECO:0000259" key="1">
    <source>
        <dbReference type="Pfam" id="PF00079"/>
    </source>
</evidence>
<dbReference type="Pfam" id="PF00079">
    <property type="entry name" value="Serpin"/>
    <property type="match status" value="1"/>
</dbReference>
<dbReference type="Gene3D" id="3.30.497.10">
    <property type="entry name" value="Antithrombin, subunit I, domain 2"/>
    <property type="match status" value="1"/>
</dbReference>
<gene>
    <name evidence="2" type="ORF">ACFQE1_00060</name>
</gene>
<sequence>MNKTHLDRLVKGNTEFAFDVLSRLSDQKPESNLFVSPYSISVALAMTYAGSKRNTREQMADTLHFTLDQRTLHPTFKEIRQEMSRNPDPEISNEKNEKTPFQLTEANTLWGQDGYPWSQSFLQTLEANYGAGLQTLDFEQDASGARRRINQWVSEQTRDKIPELINSN</sequence>